<dbReference type="SUPFAM" id="SSF52266">
    <property type="entry name" value="SGNH hydrolase"/>
    <property type="match status" value="1"/>
</dbReference>
<evidence type="ECO:0000313" key="2">
    <source>
        <dbReference type="EMBL" id="GIG72081.1"/>
    </source>
</evidence>
<protein>
    <submittedName>
        <fullName evidence="2">SGNH hydrolase</fullName>
    </submittedName>
</protein>
<evidence type="ECO:0000259" key="1">
    <source>
        <dbReference type="Pfam" id="PF13472"/>
    </source>
</evidence>
<evidence type="ECO:0000313" key="3">
    <source>
        <dbReference type="Proteomes" id="UP000653674"/>
    </source>
</evidence>
<dbReference type="Gene3D" id="3.40.50.1110">
    <property type="entry name" value="SGNH hydrolase"/>
    <property type="match status" value="1"/>
</dbReference>
<keyword evidence="3" id="KW-1185">Reference proteome</keyword>
<dbReference type="InterPro" id="IPR013830">
    <property type="entry name" value="SGNH_hydro"/>
</dbReference>
<accession>A0A8J3LQY0</accession>
<keyword evidence="2" id="KW-0378">Hydrolase</keyword>
<sequence length="271" mass="30060">MPSREGYTMVWRSFVAVGDSFTEGMDDRDPSGHGYRGWADLVAAHLATAAAARGEEFHYANLAIRGRLFDAVVSEQLPPTLAMRPDLVSFAAGGNDALRRNFDGPALIARFDEIVAQLRGNGADVIVFRFADMSRRLPGKRIILPRTSYLNDAVLEVAERHGAYLVDMWSDEELSANTAMWSEDRLHLSTIGHRRVAGHVLHALGLAPDPTWMDVPPAQRRPLWPAARFADARWAARYLAPWIKRRLQGRSSGDLVTAKRPDLSPILPPTS</sequence>
<gene>
    <name evidence="2" type="ORF">Pfl04_04850</name>
</gene>
<dbReference type="Proteomes" id="UP000653674">
    <property type="component" value="Unassembled WGS sequence"/>
</dbReference>
<proteinExistence type="predicted"/>
<dbReference type="InterPro" id="IPR036514">
    <property type="entry name" value="SGNH_hydro_sf"/>
</dbReference>
<dbReference type="PANTHER" id="PTHR43784">
    <property type="entry name" value="GDSL-LIKE LIPASE/ACYLHYDROLASE, PUTATIVE (AFU_ORTHOLOGUE AFUA_2G00820)-RELATED"/>
    <property type="match status" value="1"/>
</dbReference>
<dbReference type="Pfam" id="PF13472">
    <property type="entry name" value="Lipase_GDSL_2"/>
    <property type="match status" value="1"/>
</dbReference>
<dbReference type="GO" id="GO:0016787">
    <property type="term" value="F:hydrolase activity"/>
    <property type="evidence" value="ECO:0007669"/>
    <property type="project" value="UniProtKB-KW"/>
</dbReference>
<dbReference type="EMBL" id="BONU01000002">
    <property type="protein sequence ID" value="GIG72081.1"/>
    <property type="molecule type" value="Genomic_DNA"/>
</dbReference>
<reference evidence="2" key="1">
    <citation type="submission" date="2021-01" db="EMBL/GenBank/DDBJ databases">
        <title>Whole genome shotgun sequence of Planosporangium flavigriseum NBRC 105377.</title>
        <authorList>
            <person name="Komaki H."/>
            <person name="Tamura T."/>
        </authorList>
    </citation>
    <scope>NUCLEOTIDE SEQUENCE</scope>
    <source>
        <strain evidence="2">NBRC 105377</strain>
    </source>
</reference>
<name>A0A8J3LQY0_9ACTN</name>
<dbReference type="AlphaFoldDB" id="A0A8J3LQY0"/>
<organism evidence="2 3">
    <name type="scientific">Planosporangium flavigriseum</name>
    <dbReference type="NCBI Taxonomy" id="373681"/>
    <lineage>
        <taxon>Bacteria</taxon>
        <taxon>Bacillati</taxon>
        <taxon>Actinomycetota</taxon>
        <taxon>Actinomycetes</taxon>
        <taxon>Micromonosporales</taxon>
        <taxon>Micromonosporaceae</taxon>
        <taxon>Planosporangium</taxon>
    </lineage>
</organism>
<dbReference type="InterPro" id="IPR053140">
    <property type="entry name" value="GDSL_Rv0518-like"/>
</dbReference>
<dbReference type="CDD" id="cd01832">
    <property type="entry name" value="SGNH_hydrolase_like_1"/>
    <property type="match status" value="1"/>
</dbReference>
<comment type="caution">
    <text evidence="2">The sequence shown here is derived from an EMBL/GenBank/DDBJ whole genome shotgun (WGS) entry which is preliminary data.</text>
</comment>
<dbReference type="PANTHER" id="PTHR43784:SF2">
    <property type="entry name" value="GDSL-LIKE LIPASE_ACYLHYDROLASE, PUTATIVE (AFU_ORTHOLOGUE AFUA_2G00820)-RELATED"/>
    <property type="match status" value="1"/>
</dbReference>
<feature type="domain" description="SGNH hydrolase-type esterase" evidence="1">
    <location>
        <begin position="16"/>
        <end position="195"/>
    </location>
</feature>